<evidence type="ECO:0000313" key="2">
    <source>
        <dbReference type="Proteomes" id="UP000829398"/>
    </source>
</evidence>
<organism evidence="1 2">
    <name type="scientific">Citrus sinensis</name>
    <name type="common">Sweet orange</name>
    <name type="synonym">Citrus aurantium var. sinensis</name>
    <dbReference type="NCBI Taxonomy" id="2711"/>
    <lineage>
        <taxon>Eukaryota</taxon>
        <taxon>Viridiplantae</taxon>
        <taxon>Streptophyta</taxon>
        <taxon>Embryophyta</taxon>
        <taxon>Tracheophyta</taxon>
        <taxon>Spermatophyta</taxon>
        <taxon>Magnoliopsida</taxon>
        <taxon>eudicotyledons</taxon>
        <taxon>Gunneridae</taxon>
        <taxon>Pentapetalae</taxon>
        <taxon>rosids</taxon>
        <taxon>malvids</taxon>
        <taxon>Sapindales</taxon>
        <taxon>Rutaceae</taxon>
        <taxon>Aurantioideae</taxon>
        <taxon>Citrus</taxon>
    </lineage>
</organism>
<dbReference type="Proteomes" id="UP000829398">
    <property type="component" value="Chromosome 2"/>
</dbReference>
<name>A0ACB8NBR7_CITSI</name>
<comment type="caution">
    <text evidence="1">The sequence shown here is derived from an EMBL/GenBank/DDBJ whole genome shotgun (WGS) entry which is preliminary data.</text>
</comment>
<dbReference type="EMBL" id="CM039171">
    <property type="protein sequence ID" value="KAH9795323.1"/>
    <property type="molecule type" value="Genomic_DNA"/>
</dbReference>
<gene>
    <name evidence="1" type="ORF">KPL71_005181</name>
</gene>
<keyword evidence="2" id="KW-1185">Reference proteome</keyword>
<sequence>MFYSQFILAKKGPLGTIWIAAHLERKLRKNQVADTDIGVSVDSILFPDVPIALRLSSHLLLGVVRIYSRKVNYLFDDCSEALLKIKQAFRSTAVDLPPEESTAPYHSITLPETFDLDDFELPDNDIFQGNYVDHHVSTREQITLQDTMDGMAYSTSQFGLDERFGDGDASQMGLDLDEDLLLDKGTAAGHGVSDADPQGSVKPTTHWEQDNISERMNEISEERTVNDGANQLERVGLDAEPIEYAEAPSTPGLVQEPNLSSGQKALASYDHFESEDQNSNELMATESRVNDLSNSDCHNGDGHTADWPLHKDSNHDTVQCMLPEKNGYHVRDAAVKQAESLGESVKSMPFVPDGSEGTINPLDGSKRFKNLQNAPGMLSGESQQVNSDKTAASLNCTNVTCDMQDLNPETCPGSTNMPVSEDRLADYQASNKKKSHNDAEVSDNAAGSGSLVVVDADIHACPDAKDPKMLNIDVAHEETASVSINVLKPCSYHTSDPHMSSPGHDNSLAQNLQPLGVDLHSSERSKMNQASVDVQGLYGEECYLTDVMQSEKSQISGPSVCGDIQEDNGTLDEPLDNATASNNELKKLNNSITSDLPAPEKLLSVPEGLLNKPNDLIVESTPEKEVLAGSGGVDAGNKLNSGKKRSYTESTITVESLNSSESFGVDRTKRNSEFIPDDDDLLSSILVGRKSSVLKMKPTPPVREVASRKRARSASQTNALKRKVLMDDTMVLHGDVIRQQLTNTEDIRRIRKKAPCTGPEILMIQMQFLEDDIFNEPIFTGMSAELTSVHCEIHDLSKISISETDKDHGSSEIANDIGCSIAPNVIEGGKQGSKEPVALRNNGDTQPAETSIQTESHQGIDHQFGAQNTDAQGHINSDTDVVKTVQNEPLAELNEMDVDRGNVEVAEEASCSVNHGFGTSSQTDVASAEVCNQPTGDKTNTVDASLLVDTVCLTPEPTVDAQPVEVGTSVAKMDNAKGVEDTEVIDRNIENIVAVETEAKGTDGVLVEEGKVGVSVENGADVETDRSVLTDAVNTQEGVSLETGGYNDLAAANGDNSRLEVRNEDGPLAGDWGSNGKDPTSNHMFSEEPVIDSTNSVELGGDTINVSLDDGKSQVDLRSPMDDGRMVSGEIEEVTIGNDTEFLNVNDDEVAEDYDDGDGCPEDARVLENSGWSSRTRAVSKYLQTLFVREPVQGRKVLALDHLLVGKTRKEASRMFFETLVLKTKDYIHVEQARPLDNINIKPGAKLMKADF</sequence>
<protein>
    <submittedName>
        <fullName evidence="1">Sister chromatid cohesion 1 protein 4</fullName>
    </submittedName>
</protein>
<reference evidence="2" key="1">
    <citation type="journal article" date="2023" name="Hortic. Res.">
        <title>A chromosome-level phased genome enabling allele-level studies in sweet orange: a case study on citrus Huanglongbing tolerance.</title>
        <authorList>
            <person name="Wu B."/>
            <person name="Yu Q."/>
            <person name="Deng Z."/>
            <person name="Duan Y."/>
            <person name="Luo F."/>
            <person name="Gmitter F. Jr."/>
        </authorList>
    </citation>
    <scope>NUCLEOTIDE SEQUENCE [LARGE SCALE GENOMIC DNA]</scope>
    <source>
        <strain evidence="2">cv. Valencia</strain>
    </source>
</reference>
<accession>A0ACB8NBR7</accession>
<proteinExistence type="predicted"/>
<evidence type="ECO:0000313" key="1">
    <source>
        <dbReference type="EMBL" id="KAH9795323.1"/>
    </source>
</evidence>